<dbReference type="InterPro" id="IPR012312">
    <property type="entry name" value="Hemerythrin-like"/>
</dbReference>
<reference evidence="2 3" key="1">
    <citation type="submission" date="2021-05" db="EMBL/GenBank/DDBJ databases">
        <title>Draft genomes of bacteria isolated from model marine particles.</title>
        <authorList>
            <person name="Datta M.S."/>
            <person name="Schwartzman J.A."/>
            <person name="Enke T.N."/>
            <person name="Saavedra J."/>
            <person name="Cermak N."/>
            <person name="Cordero O.X."/>
        </authorList>
    </citation>
    <scope>NUCLEOTIDE SEQUENCE [LARGE SCALE GENOMIC DNA]</scope>
    <source>
        <strain evidence="2 3">D2M19</strain>
    </source>
</reference>
<evidence type="ECO:0000259" key="1">
    <source>
        <dbReference type="Pfam" id="PF01814"/>
    </source>
</evidence>
<keyword evidence="3" id="KW-1185">Reference proteome</keyword>
<evidence type="ECO:0000313" key="3">
    <source>
        <dbReference type="Proteomes" id="UP000753376"/>
    </source>
</evidence>
<gene>
    <name evidence="2" type="ORF">KO508_16180</name>
</gene>
<sequence length="183" mass="21597">MATLNKLRRDHGNMARLLYVLSLRHTTLEEGERPDFRQIREIVDYILDYMDGFLKPLERLYSENLLSGKPDGEALSRRMTEDYQALHKRLKLLSETLDMILMDAVVPMERFIDDFKAYLDAHQGYLKAEREKLFPFLRLYLTEAEQQELLEMLPDSAQSNLSRLREDYPELYAEFKDAPSPFA</sequence>
<dbReference type="Proteomes" id="UP000753376">
    <property type="component" value="Unassembled WGS sequence"/>
</dbReference>
<dbReference type="EMBL" id="JAHKPV010000021">
    <property type="protein sequence ID" value="MBU2875537.1"/>
    <property type="molecule type" value="Genomic_DNA"/>
</dbReference>
<organism evidence="2 3">
    <name type="scientific">Marinobacter salexigens</name>
    <dbReference type="NCBI Taxonomy" id="1925763"/>
    <lineage>
        <taxon>Bacteria</taxon>
        <taxon>Pseudomonadati</taxon>
        <taxon>Pseudomonadota</taxon>
        <taxon>Gammaproteobacteria</taxon>
        <taxon>Pseudomonadales</taxon>
        <taxon>Marinobacteraceae</taxon>
        <taxon>Marinobacter</taxon>
    </lineage>
</organism>
<feature type="domain" description="Hemerythrin-like" evidence="1">
    <location>
        <begin position="4"/>
        <end position="137"/>
    </location>
</feature>
<dbReference type="RefSeq" id="WP_216009317.1">
    <property type="nucleotide sequence ID" value="NZ_JAHKPV010000021.1"/>
</dbReference>
<comment type="caution">
    <text evidence="2">The sequence shown here is derived from an EMBL/GenBank/DDBJ whole genome shotgun (WGS) entry which is preliminary data.</text>
</comment>
<accession>A0ABS6AC27</accession>
<evidence type="ECO:0000313" key="2">
    <source>
        <dbReference type="EMBL" id="MBU2875537.1"/>
    </source>
</evidence>
<protein>
    <submittedName>
        <fullName evidence="2">Hemerythrin domain-containing protein</fullName>
    </submittedName>
</protein>
<name>A0ABS6AC27_9GAMM</name>
<proteinExistence type="predicted"/>
<dbReference type="Pfam" id="PF01814">
    <property type="entry name" value="Hemerythrin"/>
    <property type="match status" value="1"/>
</dbReference>